<dbReference type="Gene3D" id="3.10.450.50">
    <property type="match status" value="1"/>
</dbReference>
<proteinExistence type="predicted"/>
<evidence type="ECO:0000313" key="2">
    <source>
        <dbReference type="EMBL" id="GAA5144555.1"/>
    </source>
</evidence>
<evidence type="ECO:0000259" key="1">
    <source>
        <dbReference type="Pfam" id="PF12680"/>
    </source>
</evidence>
<protein>
    <recommendedName>
        <fullName evidence="1">SnoaL-like domain-containing protein</fullName>
    </recommendedName>
</protein>
<reference evidence="3" key="1">
    <citation type="journal article" date="2019" name="Int. J. Syst. Evol. Microbiol.">
        <title>The Global Catalogue of Microorganisms (GCM) 10K type strain sequencing project: providing services to taxonomists for standard genome sequencing and annotation.</title>
        <authorList>
            <consortium name="The Broad Institute Genomics Platform"/>
            <consortium name="The Broad Institute Genome Sequencing Center for Infectious Disease"/>
            <person name="Wu L."/>
            <person name="Ma J."/>
        </authorList>
    </citation>
    <scope>NUCLEOTIDE SEQUENCE [LARGE SCALE GENOMIC DNA]</scope>
    <source>
        <strain evidence="3">JCM 18303</strain>
    </source>
</reference>
<keyword evidence="3" id="KW-1185">Reference proteome</keyword>
<feature type="domain" description="SnoaL-like" evidence="1">
    <location>
        <begin position="11"/>
        <end position="118"/>
    </location>
</feature>
<dbReference type="RefSeq" id="WP_185058421.1">
    <property type="nucleotide sequence ID" value="NZ_BAABJP010000001.1"/>
</dbReference>
<dbReference type="Pfam" id="PF12680">
    <property type="entry name" value="SnoaL_2"/>
    <property type="match status" value="1"/>
</dbReference>
<dbReference type="EMBL" id="BAABJP010000001">
    <property type="protein sequence ID" value="GAA5144555.1"/>
    <property type="molecule type" value="Genomic_DNA"/>
</dbReference>
<name>A0ABP9PCW3_9PSEU</name>
<dbReference type="InterPro" id="IPR032710">
    <property type="entry name" value="NTF2-like_dom_sf"/>
</dbReference>
<dbReference type="InterPro" id="IPR037401">
    <property type="entry name" value="SnoaL-like"/>
</dbReference>
<gene>
    <name evidence="2" type="ORF">GCM10023321_01140</name>
</gene>
<dbReference type="Proteomes" id="UP001428817">
    <property type="component" value="Unassembled WGS sequence"/>
</dbReference>
<organism evidence="2 3">
    <name type="scientific">Pseudonocardia eucalypti</name>
    <dbReference type="NCBI Taxonomy" id="648755"/>
    <lineage>
        <taxon>Bacteria</taxon>
        <taxon>Bacillati</taxon>
        <taxon>Actinomycetota</taxon>
        <taxon>Actinomycetes</taxon>
        <taxon>Pseudonocardiales</taxon>
        <taxon>Pseudonocardiaceae</taxon>
        <taxon>Pseudonocardia</taxon>
    </lineage>
</organism>
<dbReference type="SUPFAM" id="SSF54427">
    <property type="entry name" value="NTF2-like"/>
    <property type="match status" value="1"/>
</dbReference>
<sequence>MADSRSVDVVHAFWAAVWQGRDPERVDDFVVDDFVITTGGDRVEGRENFKAWVRAFLDKIHDFEFEVVESFQNHDGSRVASRWVVRGKNNGVLGTLPDRRPVEFTGTAVWAVREDGKLLHNWVERASWELFQRLDAQGASAARR</sequence>
<evidence type="ECO:0000313" key="3">
    <source>
        <dbReference type="Proteomes" id="UP001428817"/>
    </source>
</evidence>
<accession>A0ABP9PCW3</accession>
<comment type="caution">
    <text evidence="2">The sequence shown here is derived from an EMBL/GenBank/DDBJ whole genome shotgun (WGS) entry which is preliminary data.</text>
</comment>